<dbReference type="InterPro" id="IPR003669">
    <property type="entry name" value="Thymidylate_synthase_ThyX"/>
</dbReference>
<reference evidence="1" key="1">
    <citation type="submission" date="2020-07" db="EMBL/GenBank/DDBJ databases">
        <title>Huge and variable diversity of episymbiotic CPR bacteria and DPANN archaea in groundwater ecosystems.</title>
        <authorList>
            <person name="He C.Y."/>
            <person name="Keren R."/>
            <person name="Whittaker M."/>
            <person name="Farag I.F."/>
            <person name="Doudna J."/>
            <person name="Cate J.H.D."/>
            <person name="Banfield J.F."/>
        </authorList>
    </citation>
    <scope>NUCLEOTIDE SEQUENCE</scope>
    <source>
        <strain evidence="1">NC_groundwater_1296_Ag_S-0.2um_52_80</strain>
    </source>
</reference>
<dbReference type="SUPFAM" id="SSF69796">
    <property type="entry name" value="Thymidylate synthase-complementing protein Thy1"/>
    <property type="match status" value="2"/>
</dbReference>
<organism evidence="1 2">
    <name type="scientific">Candidatus Iainarchaeum sp</name>
    <dbReference type="NCBI Taxonomy" id="3101447"/>
    <lineage>
        <taxon>Archaea</taxon>
        <taxon>Candidatus Iainarchaeota</taxon>
        <taxon>Candidatus Iainarchaeia</taxon>
        <taxon>Candidatus Iainarchaeales</taxon>
        <taxon>Candidatus Iainarchaeaceae</taxon>
        <taxon>Candidatus Iainarchaeum</taxon>
    </lineage>
</organism>
<dbReference type="AlphaFoldDB" id="A0A8T3YMG5"/>
<dbReference type="GO" id="GO:0050660">
    <property type="term" value="F:flavin adenine dinucleotide binding"/>
    <property type="evidence" value="ECO:0007669"/>
    <property type="project" value="InterPro"/>
</dbReference>
<name>A0A8T3YMG5_9ARCH</name>
<dbReference type="GO" id="GO:0004799">
    <property type="term" value="F:thymidylate synthase activity"/>
    <property type="evidence" value="ECO:0007669"/>
    <property type="project" value="TreeGrafter"/>
</dbReference>
<dbReference type="GO" id="GO:0050797">
    <property type="term" value="F:thymidylate synthase (FAD) activity"/>
    <property type="evidence" value="ECO:0007669"/>
    <property type="project" value="InterPro"/>
</dbReference>
<proteinExistence type="predicted"/>
<dbReference type="PANTHER" id="PTHR34934:SF1">
    <property type="entry name" value="FLAVIN-DEPENDENT THYMIDYLATE SYNTHASE"/>
    <property type="match status" value="1"/>
</dbReference>
<sequence length="542" mass="61493">MGFPLERFTEQEKAMLAPFFSNLDKGVFVLTNLPEVVKGALFSRYSRSDKPLRRLLLDEFINDKASGFADIASGSRGAGESRIVATQKAEEFYDRVLVGYGDDSVAELGGCHIACEGVSNIAAKALEDSRLGISPLEKSTRYVYFDKKAEGHYLYHLERNIMASRHADLYTQTCDSLFESYAKWIEPMKKYLVEKFPKGEETERAYNSSIKAKACDILRGYLPAATLTNVGLFGNGRALEYTLVKMYSSELGEIRALAGEMHAELSKVIPSFVKRARGEFGDPTIKFMAETRTGMQKLADSEFVPDALGNTQLVTMTSYDRDAEEKAIAAALYPFTSLAMAQVRERVRKMGAQERSGVLAEYLSRRQNRRHKPGRGFEHTSYEFDVLMNFASYRDLHRHRVMTQQRQDITVRHGYDAPAELAEIGADSDFAEKMGMAADAYSAIHEDMGKEAQYIVPFAYRVRYSCCLNLRELYHLVELRSTIHGHPDYRRVVLKMLEEVKSVHPSLVEHMRFVDFREAGLERLQSEKMTDKKLAELKEKYG</sequence>
<dbReference type="Gene3D" id="3.30.1360.170">
    <property type="match status" value="2"/>
</dbReference>
<evidence type="ECO:0000313" key="2">
    <source>
        <dbReference type="Proteomes" id="UP000732298"/>
    </source>
</evidence>
<dbReference type="CDD" id="cd20175">
    <property type="entry name" value="ThyX"/>
    <property type="match status" value="1"/>
</dbReference>
<dbReference type="Pfam" id="PF02511">
    <property type="entry name" value="Thy1"/>
    <property type="match status" value="2"/>
</dbReference>
<dbReference type="GO" id="GO:0070402">
    <property type="term" value="F:NADPH binding"/>
    <property type="evidence" value="ECO:0007669"/>
    <property type="project" value="TreeGrafter"/>
</dbReference>
<accession>A0A8T3YMG5</accession>
<gene>
    <name evidence="1" type="ORF">HY544_05415</name>
</gene>
<dbReference type="InterPro" id="IPR036098">
    <property type="entry name" value="Thymidylate_synthase_ThyX_sf"/>
</dbReference>
<dbReference type="PROSITE" id="PS51331">
    <property type="entry name" value="THYX"/>
    <property type="match status" value="2"/>
</dbReference>
<dbReference type="GO" id="GO:0006231">
    <property type="term" value="P:dTMP biosynthetic process"/>
    <property type="evidence" value="ECO:0007669"/>
    <property type="project" value="InterPro"/>
</dbReference>
<comment type="caution">
    <text evidence="1">The sequence shown here is derived from an EMBL/GenBank/DDBJ whole genome shotgun (WGS) entry which is preliminary data.</text>
</comment>
<dbReference type="EMBL" id="JACQPB010000050">
    <property type="protein sequence ID" value="MBI4210910.1"/>
    <property type="molecule type" value="Genomic_DNA"/>
</dbReference>
<dbReference type="Proteomes" id="UP000732298">
    <property type="component" value="Unassembled WGS sequence"/>
</dbReference>
<protein>
    <submittedName>
        <fullName evidence="1">FAD-dependent thymidylate synthase</fullName>
    </submittedName>
</protein>
<evidence type="ECO:0000313" key="1">
    <source>
        <dbReference type="EMBL" id="MBI4210910.1"/>
    </source>
</evidence>
<dbReference type="PANTHER" id="PTHR34934">
    <property type="entry name" value="FLAVIN-DEPENDENT THYMIDYLATE SYNTHASE"/>
    <property type="match status" value="1"/>
</dbReference>